<comment type="pathway">
    <text evidence="1 9">Porphyrin-containing compound metabolism; protoporphyrin-IX biosynthesis; coproporphyrinogen-III from 5-aminolevulinate: step 3/4.</text>
</comment>
<dbReference type="GO" id="GO:0004852">
    <property type="term" value="F:uroporphyrinogen-III synthase activity"/>
    <property type="evidence" value="ECO:0007669"/>
    <property type="project" value="UniProtKB-EC"/>
</dbReference>
<evidence type="ECO:0000259" key="10">
    <source>
        <dbReference type="Pfam" id="PF02602"/>
    </source>
</evidence>
<dbReference type="Gene3D" id="3.40.50.10090">
    <property type="match status" value="2"/>
</dbReference>
<evidence type="ECO:0000313" key="11">
    <source>
        <dbReference type="EMBL" id="MFC0270186.1"/>
    </source>
</evidence>
<comment type="function">
    <text evidence="6 9">Catalyzes cyclization of the linear tetrapyrrole, hydroxymethylbilane, to the macrocyclic uroporphyrinogen III.</text>
</comment>
<dbReference type="InterPro" id="IPR036108">
    <property type="entry name" value="4pyrrol_syn_uPrphyn_synt_sf"/>
</dbReference>
<evidence type="ECO:0000256" key="9">
    <source>
        <dbReference type="RuleBase" id="RU366031"/>
    </source>
</evidence>
<keyword evidence="4 9" id="KW-0456">Lyase</keyword>
<dbReference type="Proteomes" id="UP001589854">
    <property type="component" value="Unassembled WGS sequence"/>
</dbReference>
<dbReference type="Pfam" id="PF02602">
    <property type="entry name" value="HEM4"/>
    <property type="match status" value="1"/>
</dbReference>
<dbReference type="EMBL" id="JBHLVO010000001">
    <property type="protein sequence ID" value="MFC0270186.1"/>
    <property type="molecule type" value="Genomic_DNA"/>
</dbReference>
<proteinExistence type="inferred from homology"/>
<evidence type="ECO:0000256" key="4">
    <source>
        <dbReference type="ARBA" id="ARBA00023239"/>
    </source>
</evidence>
<evidence type="ECO:0000256" key="3">
    <source>
        <dbReference type="ARBA" id="ARBA00013109"/>
    </source>
</evidence>
<feature type="domain" description="Tetrapyrrole biosynthesis uroporphyrinogen III synthase" evidence="10">
    <location>
        <begin position="23"/>
        <end position="252"/>
    </location>
</feature>
<evidence type="ECO:0000256" key="6">
    <source>
        <dbReference type="ARBA" id="ARBA00037589"/>
    </source>
</evidence>
<dbReference type="SUPFAM" id="SSF69618">
    <property type="entry name" value="HemD-like"/>
    <property type="match status" value="1"/>
</dbReference>
<keyword evidence="5 9" id="KW-0627">Porphyrin biosynthesis</keyword>
<name>A0ABV6G9W6_9BACI</name>
<evidence type="ECO:0000256" key="1">
    <source>
        <dbReference type="ARBA" id="ARBA00004772"/>
    </source>
</evidence>
<accession>A0ABV6G9W6</accession>
<evidence type="ECO:0000256" key="5">
    <source>
        <dbReference type="ARBA" id="ARBA00023244"/>
    </source>
</evidence>
<gene>
    <name evidence="11" type="ORF">ACFFIX_01760</name>
</gene>
<dbReference type="InterPro" id="IPR039793">
    <property type="entry name" value="UROS/Hem4"/>
</dbReference>
<dbReference type="PANTHER" id="PTHR38042">
    <property type="entry name" value="UROPORPHYRINOGEN-III SYNTHASE, CHLOROPLASTIC"/>
    <property type="match status" value="1"/>
</dbReference>
<dbReference type="EC" id="4.2.1.75" evidence="3 9"/>
<dbReference type="CDD" id="cd06578">
    <property type="entry name" value="HemD"/>
    <property type="match status" value="1"/>
</dbReference>
<reference evidence="11 12" key="1">
    <citation type="submission" date="2024-09" db="EMBL/GenBank/DDBJ databases">
        <authorList>
            <person name="Sun Q."/>
            <person name="Mori K."/>
        </authorList>
    </citation>
    <scope>NUCLEOTIDE SEQUENCE [LARGE SCALE GENOMIC DNA]</scope>
    <source>
        <strain evidence="11 12">CCM 7228</strain>
    </source>
</reference>
<organism evidence="11 12">
    <name type="scientific">Metabacillus herbersteinensis</name>
    <dbReference type="NCBI Taxonomy" id="283816"/>
    <lineage>
        <taxon>Bacteria</taxon>
        <taxon>Bacillati</taxon>
        <taxon>Bacillota</taxon>
        <taxon>Bacilli</taxon>
        <taxon>Bacillales</taxon>
        <taxon>Bacillaceae</taxon>
        <taxon>Metabacillus</taxon>
    </lineage>
</organism>
<dbReference type="PANTHER" id="PTHR38042:SF1">
    <property type="entry name" value="UROPORPHYRINOGEN-III SYNTHASE, CHLOROPLASTIC"/>
    <property type="match status" value="1"/>
</dbReference>
<evidence type="ECO:0000256" key="8">
    <source>
        <dbReference type="ARBA" id="ARBA00048617"/>
    </source>
</evidence>
<evidence type="ECO:0000256" key="7">
    <source>
        <dbReference type="ARBA" id="ARBA00040167"/>
    </source>
</evidence>
<comment type="caution">
    <text evidence="11">The sequence shown here is derived from an EMBL/GenBank/DDBJ whole genome shotgun (WGS) entry which is preliminary data.</text>
</comment>
<sequence>MNTELPLKGKRVLITRAKEQAKDFANKIEKAGGVAITTPLLQFKANEIGQKLIKETLQKLPTYDCIVFTSGNGVTFFKHFLDQWSIPVSMLKNLKIASVGRKTSQQLDEIGISVTIIPEEFVAERLAKEISSNLSEGAKVLVIHGNLSRPILVETLKSKGFDVTDLVVYETLHNLQEQEKIKKLIFKNQLDFITFTSSSTVDSFMKVLDTSELADHLNKTTFICIGPITYKTLKEYGYEALVPKNYTTDDMLNCMLESLKTKGGY</sequence>
<protein>
    <recommendedName>
        <fullName evidence="7 9">Uroporphyrinogen-III synthase</fullName>
        <ecNumber evidence="3 9">4.2.1.75</ecNumber>
    </recommendedName>
</protein>
<evidence type="ECO:0000256" key="2">
    <source>
        <dbReference type="ARBA" id="ARBA00008133"/>
    </source>
</evidence>
<comment type="similarity">
    <text evidence="2 9">Belongs to the uroporphyrinogen-III synthase family.</text>
</comment>
<evidence type="ECO:0000313" key="12">
    <source>
        <dbReference type="Proteomes" id="UP001589854"/>
    </source>
</evidence>
<dbReference type="RefSeq" id="WP_378929882.1">
    <property type="nucleotide sequence ID" value="NZ_JBHLVO010000001.1"/>
</dbReference>
<dbReference type="InterPro" id="IPR003754">
    <property type="entry name" value="4pyrrol_synth_uPrphyn_synth"/>
</dbReference>
<keyword evidence="12" id="KW-1185">Reference proteome</keyword>
<comment type="catalytic activity">
    <reaction evidence="8 9">
        <text>hydroxymethylbilane = uroporphyrinogen III + H2O</text>
        <dbReference type="Rhea" id="RHEA:18965"/>
        <dbReference type="ChEBI" id="CHEBI:15377"/>
        <dbReference type="ChEBI" id="CHEBI:57308"/>
        <dbReference type="ChEBI" id="CHEBI:57845"/>
        <dbReference type="EC" id="4.2.1.75"/>
    </reaction>
</comment>